<accession>A0AAU9PJC4</accession>
<keyword evidence="3" id="KW-1185">Reference proteome</keyword>
<evidence type="ECO:0000313" key="3">
    <source>
        <dbReference type="Proteomes" id="UP001157418"/>
    </source>
</evidence>
<sequence length="116" mass="12820">MAKISLAFFVFLVVIFVVAISEMATADDEPQICEKRSDIVASATMTVRRCHLQNLGHHLLLLSRRLLLVAGDPHLLQTPVDPHLLQTRVDPHRPADGRELSGCVVAITDDMMPAQN</sequence>
<feature type="signal peptide" evidence="1">
    <location>
        <begin position="1"/>
        <end position="26"/>
    </location>
</feature>
<gene>
    <name evidence="2" type="ORF">LVIROSA_LOCUS35733</name>
</gene>
<comment type="caution">
    <text evidence="2">The sequence shown here is derived from an EMBL/GenBank/DDBJ whole genome shotgun (WGS) entry which is preliminary data.</text>
</comment>
<reference evidence="2 3" key="1">
    <citation type="submission" date="2022-01" db="EMBL/GenBank/DDBJ databases">
        <authorList>
            <person name="Xiong W."/>
            <person name="Schranz E."/>
        </authorList>
    </citation>
    <scope>NUCLEOTIDE SEQUENCE [LARGE SCALE GENOMIC DNA]</scope>
</reference>
<feature type="chain" id="PRO_5043739953" evidence="1">
    <location>
        <begin position="27"/>
        <end position="116"/>
    </location>
</feature>
<evidence type="ECO:0000256" key="1">
    <source>
        <dbReference type="SAM" id="SignalP"/>
    </source>
</evidence>
<dbReference type="AlphaFoldDB" id="A0AAU9PJC4"/>
<proteinExistence type="predicted"/>
<dbReference type="Proteomes" id="UP001157418">
    <property type="component" value="Unassembled WGS sequence"/>
</dbReference>
<dbReference type="EMBL" id="CAKMRJ010005634">
    <property type="protein sequence ID" value="CAH1450299.1"/>
    <property type="molecule type" value="Genomic_DNA"/>
</dbReference>
<organism evidence="2 3">
    <name type="scientific">Lactuca virosa</name>
    <dbReference type="NCBI Taxonomy" id="75947"/>
    <lineage>
        <taxon>Eukaryota</taxon>
        <taxon>Viridiplantae</taxon>
        <taxon>Streptophyta</taxon>
        <taxon>Embryophyta</taxon>
        <taxon>Tracheophyta</taxon>
        <taxon>Spermatophyta</taxon>
        <taxon>Magnoliopsida</taxon>
        <taxon>eudicotyledons</taxon>
        <taxon>Gunneridae</taxon>
        <taxon>Pentapetalae</taxon>
        <taxon>asterids</taxon>
        <taxon>campanulids</taxon>
        <taxon>Asterales</taxon>
        <taxon>Asteraceae</taxon>
        <taxon>Cichorioideae</taxon>
        <taxon>Cichorieae</taxon>
        <taxon>Lactucinae</taxon>
        <taxon>Lactuca</taxon>
    </lineage>
</organism>
<keyword evidence="1" id="KW-0732">Signal</keyword>
<evidence type="ECO:0000313" key="2">
    <source>
        <dbReference type="EMBL" id="CAH1450299.1"/>
    </source>
</evidence>
<protein>
    <submittedName>
        <fullName evidence="2">Uncharacterized protein</fullName>
    </submittedName>
</protein>
<name>A0AAU9PJC4_9ASTR</name>